<dbReference type="Proteomes" id="UP001190336">
    <property type="component" value="Chromosome"/>
</dbReference>
<dbReference type="InterPro" id="IPR008693">
    <property type="entry name" value="MmpS"/>
</dbReference>
<keyword evidence="6 7" id="KW-0472">Membrane</keyword>
<dbReference type="Gene3D" id="2.60.40.2880">
    <property type="entry name" value="MmpS1-5, C-terminal soluble domain"/>
    <property type="match status" value="1"/>
</dbReference>
<dbReference type="RefSeq" id="WP_308474481.1">
    <property type="nucleotide sequence ID" value="NZ_OY726394.1"/>
</dbReference>
<organism evidence="8 9">
    <name type="scientific">[Mycobacterium] kokjensenii</name>
    <dbReference type="NCBI Taxonomy" id="3064287"/>
    <lineage>
        <taxon>Bacteria</taxon>
        <taxon>Bacillati</taxon>
        <taxon>Actinomycetota</taxon>
        <taxon>Actinomycetes</taxon>
        <taxon>Mycobacteriales</taxon>
        <taxon>Mycobacteriaceae</taxon>
        <taxon>Mycolicibacter</taxon>
    </lineage>
</organism>
<evidence type="ECO:0000256" key="3">
    <source>
        <dbReference type="ARBA" id="ARBA00022475"/>
    </source>
</evidence>
<evidence type="ECO:0000256" key="5">
    <source>
        <dbReference type="ARBA" id="ARBA00022989"/>
    </source>
</evidence>
<feature type="transmembrane region" description="Helical" evidence="7">
    <location>
        <begin position="12"/>
        <end position="34"/>
    </location>
</feature>
<accession>A0ABM9LWM9</accession>
<evidence type="ECO:0000256" key="6">
    <source>
        <dbReference type="ARBA" id="ARBA00023136"/>
    </source>
</evidence>
<keyword evidence="3" id="KW-1003">Cell membrane</keyword>
<keyword evidence="9" id="KW-1185">Reference proteome</keyword>
<proteinExistence type="inferred from homology"/>
<protein>
    <submittedName>
        <fullName evidence="8">MmpS family transport accessory protein</fullName>
    </submittedName>
</protein>
<keyword evidence="5 7" id="KW-1133">Transmembrane helix</keyword>
<sequence length="151" mass="16061">MNAPQKPRRLRGLLQRLWVVLVIVPVAAVAALTIQRFHGVFGADGAAVAGGTGGEIVSTVPKYVTYEVYGPENTAGMISYVDERAQSREAQFGALPWSITLTTTQPSVFANVMAQGDGPALGCRITVNGELRDEHRTDGHHAATFCVVKAA</sequence>
<name>A0ABM9LWM9_9MYCO</name>
<comment type="subcellular location">
    <subcellularLocation>
        <location evidence="1">Cell membrane</location>
    </subcellularLocation>
</comment>
<evidence type="ECO:0000313" key="9">
    <source>
        <dbReference type="Proteomes" id="UP001190336"/>
    </source>
</evidence>
<evidence type="ECO:0000256" key="4">
    <source>
        <dbReference type="ARBA" id="ARBA00022692"/>
    </source>
</evidence>
<evidence type="ECO:0000256" key="2">
    <source>
        <dbReference type="ARBA" id="ARBA00007531"/>
    </source>
</evidence>
<evidence type="ECO:0000256" key="7">
    <source>
        <dbReference type="SAM" id="Phobius"/>
    </source>
</evidence>
<evidence type="ECO:0000313" key="8">
    <source>
        <dbReference type="EMBL" id="CAJ1506009.1"/>
    </source>
</evidence>
<evidence type="ECO:0000256" key="1">
    <source>
        <dbReference type="ARBA" id="ARBA00004236"/>
    </source>
</evidence>
<comment type="similarity">
    <text evidence="2">Belongs to the MmpS family.</text>
</comment>
<dbReference type="Pfam" id="PF05423">
    <property type="entry name" value="Mycobact_memb"/>
    <property type="match status" value="1"/>
</dbReference>
<keyword evidence="4 7" id="KW-0812">Transmembrane</keyword>
<reference evidence="8 9" key="1">
    <citation type="submission" date="2023-08" db="EMBL/GenBank/DDBJ databases">
        <authorList>
            <person name="Folkvardsen B D."/>
            <person name="Norman A."/>
        </authorList>
    </citation>
    <scope>NUCLEOTIDE SEQUENCE [LARGE SCALE GENOMIC DNA]</scope>
    <source>
        <strain evidence="8 9">Mu0083</strain>
    </source>
</reference>
<gene>
    <name evidence="8" type="ORF">MU0083_003838</name>
</gene>
<dbReference type="InterPro" id="IPR038468">
    <property type="entry name" value="MmpS_C"/>
</dbReference>
<dbReference type="EMBL" id="OY726394">
    <property type="protein sequence ID" value="CAJ1506009.1"/>
    <property type="molecule type" value="Genomic_DNA"/>
</dbReference>